<protein>
    <recommendedName>
        <fullName evidence="1">KIB1-4 beta-propeller domain-containing protein</fullName>
    </recommendedName>
</protein>
<proteinExistence type="predicted"/>
<feature type="domain" description="KIB1-4 beta-propeller" evidence="1">
    <location>
        <begin position="37"/>
        <end position="210"/>
    </location>
</feature>
<accession>M8BM23</accession>
<dbReference type="EnsemblPlants" id="EMT22999">
    <property type="protein sequence ID" value="EMT22999"/>
    <property type="gene ID" value="F775_03716"/>
</dbReference>
<name>M8BM23_AEGTA</name>
<reference evidence="2" key="1">
    <citation type="submission" date="2015-06" db="UniProtKB">
        <authorList>
            <consortium name="EnsemblPlants"/>
        </authorList>
    </citation>
    <scope>IDENTIFICATION</scope>
</reference>
<dbReference type="PANTHER" id="PTHR33165:SF86">
    <property type="entry name" value="EXPRESSED PROTEIN"/>
    <property type="match status" value="1"/>
</dbReference>
<dbReference type="PANTHER" id="PTHR33165">
    <property type="entry name" value="F-BOX DOMAIN CONTAINING PROTEIN-LIKE-RELATED"/>
    <property type="match status" value="1"/>
</dbReference>
<evidence type="ECO:0000259" key="1">
    <source>
        <dbReference type="Pfam" id="PF03478"/>
    </source>
</evidence>
<dbReference type="Pfam" id="PF03478">
    <property type="entry name" value="Beta-prop_KIB1-4"/>
    <property type="match status" value="1"/>
</dbReference>
<evidence type="ECO:0000313" key="2">
    <source>
        <dbReference type="EnsemblPlants" id="EMT22999"/>
    </source>
</evidence>
<dbReference type="InterPro" id="IPR005174">
    <property type="entry name" value="KIB1-4_b-propeller"/>
</dbReference>
<dbReference type="AlphaFoldDB" id="M8BM23"/>
<organism evidence="2">
    <name type="scientific">Aegilops tauschii</name>
    <name type="common">Tausch's goatgrass</name>
    <name type="synonym">Aegilops squarrosa</name>
    <dbReference type="NCBI Taxonomy" id="37682"/>
    <lineage>
        <taxon>Eukaryota</taxon>
        <taxon>Viridiplantae</taxon>
        <taxon>Streptophyta</taxon>
        <taxon>Embryophyta</taxon>
        <taxon>Tracheophyta</taxon>
        <taxon>Spermatophyta</taxon>
        <taxon>Magnoliopsida</taxon>
        <taxon>Liliopsida</taxon>
        <taxon>Poales</taxon>
        <taxon>Poaceae</taxon>
        <taxon>BOP clade</taxon>
        <taxon>Pooideae</taxon>
        <taxon>Triticodae</taxon>
        <taxon>Triticeae</taxon>
        <taxon>Triticinae</taxon>
        <taxon>Aegilops</taxon>
    </lineage>
</organism>
<sequence length="274" mass="30599">MLLSHALNCDSGRCLLLHADTGRFLWMNVLRLRGYVYITSTEDGLLVLQETFGLNMMAVLNPFTGHLVRFSKKPPYCLGAQLVAACSSPMLFYIFYPFHGICVDPTSDLDWMLEFSAYPDLDGFGSVVAFQGRAYAVDDKGTVVVVKGQRQDDESETISTVIAGSWEEEILPTFLVDNAGELLLVRFLSSHGGLQVFRVDIENRILKAIKYTGNLPAIEGNCVYYVDRVPRPQNGGICMHRLVDGSDEKLFFEPVERLTRFLPLSLAQVLVGYP</sequence>